<organism evidence="5 6">
    <name type="scientific">Pseudomyxococcus hansupus</name>
    <dbReference type="NCBI Taxonomy" id="1297742"/>
    <lineage>
        <taxon>Bacteria</taxon>
        <taxon>Pseudomonadati</taxon>
        <taxon>Myxococcota</taxon>
        <taxon>Myxococcia</taxon>
        <taxon>Myxococcales</taxon>
        <taxon>Cystobacterineae</taxon>
        <taxon>Myxococcaceae</taxon>
        <taxon>Pseudomyxococcus</taxon>
    </lineage>
</organism>
<dbReference type="GO" id="GO:0045892">
    <property type="term" value="P:negative regulation of DNA-templated transcription"/>
    <property type="evidence" value="ECO:0007669"/>
    <property type="project" value="InterPro"/>
</dbReference>
<dbReference type="SUPFAM" id="SSF46785">
    <property type="entry name" value="Winged helix' DNA-binding domain"/>
    <property type="match status" value="1"/>
</dbReference>
<dbReference type="EMBL" id="CP012109">
    <property type="protein sequence ID" value="AKQ70297.1"/>
    <property type="molecule type" value="Genomic_DNA"/>
</dbReference>
<dbReference type="OrthoDB" id="9813558at2"/>
<sequence>MTRKPVPEVEEAARPLTPVELELMHIVWRLGEVAVADVLTALPPERALAYTSVSTVLRILEQKGVVRSRKQGRGHLYSAVLPRDAYEAQSVRHLVETVFDGTPSALVARLVEAVPLSSSDVDQLRKLLEAKGRKP</sequence>
<dbReference type="STRING" id="1297742.A176_007209"/>
<evidence type="ECO:0000256" key="3">
    <source>
        <dbReference type="ARBA" id="ARBA00023125"/>
    </source>
</evidence>
<keyword evidence="6" id="KW-1185">Reference proteome</keyword>
<dbReference type="InterPro" id="IPR036390">
    <property type="entry name" value="WH_DNA-bd_sf"/>
</dbReference>
<dbReference type="KEGG" id="mym:A176_007209"/>
<evidence type="ECO:0000313" key="5">
    <source>
        <dbReference type="EMBL" id="AKQ70297.1"/>
    </source>
</evidence>
<dbReference type="Proteomes" id="UP000009026">
    <property type="component" value="Chromosome"/>
</dbReference>
<evidence type="ECO:0000313" key="6">
    <source>
        <dbReference type="Proteomes" id="UP000009026"/>
    </source>
</evidence>
<dbReference type="InterPro" id="IPR036388">
    <property type="entry name" value="WH-like_DNA-bd_sf"/>
</dbReference>
<accession>A0A0H4XPJ7</accession>
<protein>
    <submittedName>
        <fullName evidence="5">Transcriptional regulator, MecI family</fullName>
    </submittedName>
</protein>
<dbReference type="Gene3D" id="1.10.4040.10">
    <property type="entry name" value="Penicillinase repressor domain"/>
    <property type="match status" value="1"/>
</dbReference>
<dbReference type="PIRSF" id="PIRSF019455">
    <property type="entry name" value="CopR_AtkY"/>
    <property type="match status" value="1"/>
</dbReference>
<gene>
    <name evidence="5" type="ORF">A176_007209</name>
</gene>
<name>A0A0H4XPJ7_9BACT</name>
<comment type="similarity">
    <text evidence="1">Belongs to the BlaI transcriptional regulatory family.</text>
</comment>
<keyword evidence="3" id="KW-0238">DNA-binding</keyword>
<dbReference type="AlphaFoldDB" id="A0A0H4XPJ7"/>
<evidence type="ECO:0000256" key="2">
    <source>
        <dbReference type="ARBA" id="ARBA00023015"/>
    </source>
</evidence>
<keyword evidence="2" id="KW-0805">Transcription regulation</keyword>
<dbReference type="InterPro" id="IPR005650">
    <property type="entry name" value="BlaI_family"/>
</dbReference>
<dbReference type="RefSeq" id="WP_002639962.1">
    <property type="nucleotide sequence ID" value="NZ_CP012109.1"/>
</dbReference>
<reference evidence="5 6" key="1">
    <citation type="journal article" date="2016" name="PLoS ONE">
        <title>Complete Genome Sequence and Comparative Genomics of a Novel Myxobacterium Myxococcus hansupus.</title>
        <authorList>
            <person name="Sharma G."/>
            <person name="Narwani T."/>
            <person name="Subramanian S."/>
        </authorList>
    </citation>
    <scope>NUCLEOTIDE SEQUENCE [LARGE SCALE GENOMIC DNA]</scope>
    <source>
        <strain evidence="6">mixupus</strain>
    </source>
</reference>
<dbReference type="Pfam" id="PF03965">
    <property type="entry name" value="Penicillinase_R"/>
    <property type="match status" value="1"/>
</dbReference>
<keyword evidence="4" id="KW-0804">Transcription</keyword>
<dbReference type="GO" id="GO:0003677">
    <property type="term" value="F:DNA binding"/>
    <property type="evidence" value="ECO:0007669"/>
    <property type="project" value="UniProtKB-KW"/>
</dbReference>
<evidence type="ECO:0000256" key="1">
    <source>
        <dbReference type="ARBA" id="ARBA00011046"/>
    </source>
</evidence>
<evidence type="ECO:0000256" key="4">
    <source>
        <dbReference type="ARBA" id="ARBA00023163"/>
    </source>
</evidence>
<proteinExistence type="inferred from homology"/>
<dbReference type="Gene3D" id="1.10.10.10">
    <property type="entry name" value="Winged helix-like DNA-binding domain superfamily/Winged helix DNA-binding domain"/>
    <property type="match status" value="1"/>
</dbReference>
<dbReference type="eggNOG" id="COG3682">
    <property type="taxonomic scope" value="Bacteria"/>
</dbReference>
<dbReference type="PATRIC" id="fig|1297742.4.peg.7328"/>